<dbReference type="RefSeq" id="WP_153210135.1">
    <property type="nucleotide sequence ID" value="NZ_WIJG01000075.1"/>
</dbReference>
<organism evidence="1 2">
    <name type="scientific">Streptococcus mitis</name>
    <dbReference type="NCBI Taxonomy" id="28037"/>
    <lineage>
        <taxon>Bacteria</taxon>
        <taxon>Bacillati</taxon>
        <taxon>Bacillota</taxon>
        <taxon>Bacilli</taxon>
        <taxon>Lactobacillales</taxon>
        <taxon>Streptococcaceae</taxon>
        <taxon>Streptococcus</taxon>
        <taxon>Streptococcus mitis group</taxon>
    </lineage>
</organism>
<dbReference type="AlphaFoldDB" id="A0A6I1ULV6"/>
<evidence type="ECO:0000313" key="2">
    <source>
        <dbReference type="Proteomes" id="UP000436302"/>
    </source>
</evidence>
<evidence type="ECO:0000313" key="1">
    <source>
        <dbReference type="EMBL" id="MQP83177.1"/>
    </source>
</evidence>
<protein>
    <submittedName>
        <fullName evidence="1">Uncharacterized protein</fullName>
    </submittedName>
</protein>
<dbReference type="Proteomes" id="UP000436302">
    <property type="component" value="Unassembled WGS sequence"/>
</dbReference>
<reference evidence="1 2" key="1">
    <citation type="submission" date="2019-10" db="EMBL/GenBank/DDBJ databases">
        <title>Streptococcus mitis of the oral and urogenital tracts.</title>
        <authorList>
            <person name="Price T."/>
            <person name="Mores C.R."/>
            <person name="Putonti C."/>
            <person name="Wolfe A.J."/>
        </authorList>
    </citation>
    <scope>NUCLEOTIDE SEQUENCE [LARGE SCALE GENOMIC DNA]</scope>
    <source>
        <strain evidence="1 2">SM39</strain>
    </source>
</reference>
<comment type="caution">
    <text evidence="1">The sequence shown here is derived from an EMBL/GenBank/DDBJ whole genome shotgun (WGS) entry which is preliminary data.</text>
</comment>
<accession>A0A6I1ULV6</accession>
<dbReference type="EMBL" id="WIJV01000030">
    <property type="protein sequence ID" value="MQP83177.1"/>
    <property type="molecule type" value="Genomic_DNA"/>
</dbReference>
<gene>
    <name evidence="1" type="ORF">GEZ78_06215</name>
</gene>
<name>A0A6I1ULV6_STRMT</name>
<sequence>MDKFVLWGSTDGFSKFIYNNTLLRHENVSFKDLPESDASKPKSFHKLPTHIKNIQYLDSPDLIIDLNGEPILSIEISREAGTGHNVFQRFARLAAAVENRVPTIYIYPEAALVYRKKHSSSNWDEINPLIFFALEKLSNIFPEAPALLYYYPSYYSTNPTSPDINNANKGLRTNSDVPVIDNEMDEMFQCVNEIIQFFQNKKKGTLISQNHVSNRKLFMQKEYHNKIHTRKSLRTPLSPISSTITVPSSAVIDYISRVKEGVPIQSEGMYFDNTIWSERTETIIYKVNAQFRGDPYPGCLAALDYMLTRTGKTYEDRKANLVLAWGEVIYNEVTQRLDILPSKGQTIKTLFEKVKNNDLKQDILTKQYDEIPFEQLPRYFMQLRFGSTYSKPKEIRVYSYFSDALLFPDGALWREG</sequence>
<proteinExistence type="predicted"/>